<gene>
    <name evidence="10" type="ORF">I4641_00805</name>
</gene>
<feature type="binding site" evidence="8">
    <location>
        <position position="205"/>
    </location>
    <ligand>
        <name>Ca(2+)</name>
        <dbReference type="ChEBI" id="CHEBI:29108"/>
        <label>2</label>
    </ligand>
</feature>
<evidence type="ECO:0000256" key="7">
    <source>
        <dbReference type="PIRSR" id="PIRSR001021-1"/>
    </source>
</evidence>
<evidence type="ECO:0000256" key="8">
    <source>
        <dbReference type="PIRSR" id="PIRSR001021-2"/>
    </source>
</evidence>
<keyword evidence="4 10" id="KW-0378">Hydrolase</keyword>
<evidence type="ECO:0000256" key="1">
    <source>
        <dbReference type="ARBA" id="ARBA00001913"/>
    </source>
</evidence>
<dbReference type="InterPro" id="IPR013780">
    <property type="entry name" value="Glyco_hydro_b"/>
</dbReference>
<keyword evidence="8" id="KW-0106">Calcium</keyword>
<dbReference type="GO" id="GO:0004556">
    <property type="term" value="F:alpha-amylase activity"/>
    <property type="evidence" value="ECO:0007669"/>
    <property type="project" value="UniProtKB-EC"/>
</dbReference>
<dbReference type="SMART" id="SM00642">
    <property type="entry name" value="Aamy"/>
    <property type="match status" value="1"/>
</dbReference>
<keyword evidence="3 8" id="KW-0479">Metal-binding</keyword>
<evidence type="ECO:0000313" key="11">
    <source>
        <dbReference type="Proteomes" id="UP000729733"/>
    </source>
</evidence>
<dbReference type="Gene3D" id="2.40.30.140">
    <property type="match status" value="1"/>
</dbReference>
<dbReference type="SUPFAM" id="SSF51445">
    <property type="entry name" value="(Trans)glycosidases"/>
    <property type="match status" value="1"/>
</dbReference>
<dbReference type="CDD" id="cd11318">
    <property type="entry name" value="AmyAc_bac_fung_AmyA"/>
    <property type="match status" value="1"/>
</dbReference>
<keyword evidence="6 10" id="KW-0326">Glycosidase</keyword>
<feature type="binding site" evidence="8">
    <location>
        <position position="203"/>
    </location>
    <ligand>
        <name>Ca(2+)</name>
        <dbReference type="ChEBI" id="CHEBI:29108"/>
        <label>1</label>
    </ligand>
</feature>
<evidence type="ECO:0000256" key="2">
    <source>
        <dbReference type="ARBA" id="ARBA00008061"/>
    </source>
</evidence>
<evidence type="ECO:0000256" key="5">
    <source>
        <dbReference type="ARBA" id="ARBA00023277"/>
    </source>
</evidence>
<dbReference type="Proteomes" id="UP000729733">
    <property type="component" value="Unassembled WGS sequence"/>
</dbReference>
<feature type="binding site" evidence="8">
    <location>
        <position position="163"/>
    </location>
    <ligand>
        <name>Ca(2+)</name>
        <dbReference type="ChEBI" id="CHEBI:29108"/>
        <label>2</label>
    </ligand>
</feature>
<dbReference type="SUPFAM" id="SSF51011">
    <property type="entry name" value="Glycosyl hydrolase domain"/>
    <property type="match status" value="1"/>
</dbReference>
<dbReference type="InterPro" id="IPR006047">
    <property type="entry name" value="GH13_cat_dom"/>
</dbReference>
<evidence type="ECO:0000256" key="3">
    <source>
        <dbReference type="ARBA" id="ARBA00022723"/>
    </source>
</evidence>
<reference evidence="10" key="1">
    <citation type="journal article" date="2021" name="Antonie Van Leeuwenhoek">
        <title>Draft genome and description of Waterburya agarophytonicola gen. nov. sp. nov. (Pleurocapsales, Cyanobacteria): a seaweed symbiont.</title>
        <authorList>
            <person name="Bonthond G."/>
            <person name="Shalygin S."/>
            <person name="Bayer T."/>
            <person name="Weinberger F."/>
        </authorList>
    </citation>
    <scope>NUCLEOTIDE SEQUENCE</scope>
    <source>
        <strain evidence="10">KI4</strain>
    </source>
</reference>
<dbReference type="AlphaFoldDB" id="A0A964BPH0"/>
<dbReference type="GO" id="GO:0005975">
    <property type="term" value="P:carbohydrate metabolic process"/>
    <property type="evidence" value="ECO:0007669"/>
    <property type="project" value="InterPro"/>
</dbReference>
<dbReference type="NCBIfam" id="NF006969">
    <property type="entry name" value="PRK09441.1-2"/>
    <property type="match status" value="1"/>
</dbReference>
<evidence type="ECO:0000313" key="10">
    <source>
        <dbReference type="EMBL" id="MCC0175520.1"/>
    </source>
</evidence>
<comment type="cofactor">
    <cofactor evidence="1">
        <name>Ca(2+)</name>
        <dbReference type="ChEBI" id="CHEBI:29108"/>
    </cofactor>
</comment>
<organism evidence="10 11">
    <name type="scientific">Waterburya agarophytonicola KI4</name>
    <dbReference type="NCBI Taxonomy" id="2874699"/>
    <lineage>
        <taxon>Bacteria</taxon>
        <taxon>Bacillati</taxon>
        <taxon>Cyanobacteriota</taxon>
        <taxon>Cyanophyceae</taxon>
        <taxon>Pleurocapsales</taxon>
        <taxon>Hyellaceae</taxon>
        <taxon>Waterburya</taxon>
        <taxon>Waterburya agarophytonicola</taxon>
    </lineage>
</organism>
<feature type="domain" description="Glycosyl hydrolase family 13 catalytic" evidence="9">
    <location>
        <begin position="6"/>
        <end position="402"/>
    </location>
</feature>
<protein>
    <submittedName>
        <fullName evidence="10">Alpha-amylase</fullName>
        <ecNumber evidence="10">3.2.1.1</ecNumber>
    </submittedName>
</protein>
<proteinExistence type="inferred from homology"/>
<dbReference type="Pfam" id="PF00128">
    <property type="entry name" value="Alpha-amylase"/>
    <property type="match status" value="1"/>
</dbReference>
<feature type="active site" description="Proton donor" evidence="7">
    <location>
        <position position="264"/>
    </location>
</feature>
<feature type="binding site" evidence="8">
    <location>
        <position position="238"/>
    </location>
    <ligand>
        <name>Ca(2+)</name>
        <dbReference type="ChEBI" id="CHEBI:29108"/>
        <label>1</label>
    </ligand>
</feature>
<keyword evidence="11" id="KW-1185">Reference proteome</keyword>
<dbReference type="InterPro" id="IPR013776">
    <property type="entry name" value="A-amylase_thermo"/>
</dbReference>
<dbReference type="PIRSF" id="PIRSF001021">
    <property type="entry name" value="Alph-amls_thrmst"/>
    <property type="match status" value="1"/>
</dbReference>
<dbReference type="NCBIfam" id="NF006968">
    <property type="entry name" value="PRK09441.1-1"/>
    <property type="match status" value="1"/>
</dbReference>
<evidence type="ECO:0000256" key="4">
    <source>
        <dbReference type="ARBA" id="ARBA00022801"/>
    </source>
</evidence>
<comment type="similarity">
    <text evidence="2">Belongs to the glycosyl hydrolase 13 family.</text>
</comment>
<name>A0A964BPH0_9CYAN</name>
<evidence type="ECO:0000256" key="6">
    <source>
        <dbReference type="ARBA" id="ARBA00023295"/>
    </source>
</evidence>
<keyword evidence="5" id="KW-0119">Carbohydrate metabolism</keyword>
<comment type="caution">
    <text evidence="10">The sequence shown here is derived from an EMBL/GenBank/DDBJ whole genome shotgun (WGS) entry which is preliminary data.</text>
</comment>
<dbReference type="RefSeq" id="WP_229638523.1">
    <property type="nucleotide sequence ID" value="NZ_JADWDC010000002.1"/>
</dbReference>
<sequence>MSEFNGVMMQYFHWYNQPDGSLWNQLAENAADLAKIGVTSVWLPPAYKGTAGGYDVGYGVYDIFDLGEFDQKGSIRTKYGTKEEYINAIKVAKKEGIRIYADVVLNHKLGGDKEEEVEATPMNPNNRHEAIGDLQNIKTWTHFTFPGRNGKYSSLEWHWWHFDAVDYNAYDGDANAVYLFKDKQFDDQVDLEKGSFAYLMGCDLDMEHPEVRGELKYWGEWYIDTTDVDGFRFDAVKHVKAGFFPEWLNHVRKYSGKPLFAVGEYWSDNIEALHHFISTTGGDVALFDAPLHYNFTEASKTGNDFDMRQIFDGTLVKDQPTLAVTLVENHDSQPLQSLESVVEAWFKPLAYALILLRRDGYPCIFYADYYGAHYKDSGKDGQEYEIFMDSHKWLIDKFLQTRQDYAYGEQYDYFDHANCIGWTRLGDESHPGAIAVVLSNGDAGTKWMEVGQANQNYIDLTEHIKEPITTNDEGWADFRCLAGSVSVWVPQSSN</sequence>
<feature type="active site" description="Nucleophile" evidence="7">
    <location>
        <position position="234"/>
    </location>
</feature>
<dbReference type="PANTHER" id="PTHR43447">
    <property type="entry name" value="ALPHA-AMYLASE"/>
    <property type="match status" value="1"/>
</dbReference>
<accession>A0A964BPH0</accession>
<evidence type="ECO:0000259" key="9">
    <source>
        <dbReference type="SMART" id="SM00642"/>
    </source>
</evidence>
<feature type="binding site" evidence="8">
    <location>
        <position position="106"/>
    </location>
    <ligand>
        <name>Ca(2+)</name>
        <dbReference type="ChEBI" id="CHEBI:29108"/>
        <label>1</label>
    </ligand>
</feature>
<dbReference type="Gene3D" id="2.60.40.1180">
    <property type="entry name" value="Golgi alpha-mannosidase II"/>
    <property type="match status" value="1"/>
</dbReference>
<dbReference type="GO" id="GO:0005509">
    <property type="term" value="F:calcium ion binding"/>
    <property type="evidence" value="ECO:0007669"/>
    <property type="project" value="InterPro"/>
</dbReference>
<dbReference type="EMBL" id="JADWDC010000002">
    <property type="protein sequence ID" value="MCC0175520.1"/>
    <property type="molecule type" value="Genomic_DNA"/>
</dbReference>
<dbReference type="Gene3D" id="3.20.20.80">
    <property type="entry name" value="Glycosidases"/>
    <property type="match status" value="1"/>
</dbReference>
<dbReference type="InterPro" id="IPR017853">
    <property type="entry name" value="GH"/>
</dbReference>
<feature type="binding site" evidence="8">
    <location>
        <position position="186"/>
    </location>
    <ligand>
        <name>Ca(2+)</name>
        <dbReference type="ChEBI" id="CHEBI:29108"/>
        <label>2</label>
    </ligand>
</feature>
<dbReference type="EC" id="3.2.1.1" evidence="10"/>